<dbReference type="RefSeq" id="WP_192013823.1">
    <property type="nucleotide sequence ID" value="NZ_JACYTP010000001.1"/>
</dbReference>
<proteinExistence type="predicted"/>
<dbReference type="EMBL" id="JACYTP010000001">
    <property type="protein sequence ID" value="MBD8511248.1"/>
    <property type="molecule type" value="Genomic_DNA"/>
</dbReference>
<organism evidence="1 2">
    <name type="scientific">Photobacterium arenosum</name>
    <dbReference type="NCBI Taxonomy" id="2774143"/>
    <lineage>
        <taxon>Bacteria</taxon>
        <taxon>Pseudomonadati</taxon>
        <taxon>Pseudomonadota</taxon>
        <taxon>Gammaproteobacteria</taxon>
        <taxon>Vibrionales</taxon>
        <taxon>Vibrionaceae</taxon>
        <taxon>Photobacterium</taxon>
    </lineage>
</organism>
<dbReference type="Proteomes" id="UP000649768">
    <property type="component" value="Unassembled WGS sequence"/>
</dbReference>
<name>A0ABR9BFB1_9GAMM</name>
<accession>A0ABR9BFB1</accession>
<gene>
    <name evidence="1" type="ORF">IFO68_00855</name>
</gene>
<evidence type="ECO:0008006" key="3">
    <source>
        <dbReference type="Google" id="ProtNLM"/>
    </source>
</evidence>
<protein>
    <recommendedName>
        <fullName evidence="3">IS1 family transposase</fullName>
    </recommendedName>
</protein>
<reference evidence="1 2" key="1">
    <citation type="submission" date="2020-09" db="EMBL/GenBank/DDBJ databases">
        <title>Photobacterium sp. CAU 1568 isolated from sand of Sido Beach.</title>
        <authorList>
            <person name="Kim W."/>
        </authorList>
    </citation>
    <scope>NUCLEOTIDE SEQUENCE [LARGE SCALE GENOMIC DNA]</scope>
    <source>
        <strain evidence="1 2">CAU 1568</strain>
    </source>
</reference>
<keyword evidence="2" id="KW-1185">Reference proteome</keyword>
<comment type="caution">
    <text evidence="1">The sequence shown here is derived from an EMBL/GenBank/DDBJ whole genome shotgun (WGS) entry which is preliminary data.</text>
</comment>
<evidence type="ECO:0000313" key="2">
    <source>
        <dbReference type="Proteomes" id="UP000649768"/>
    </source>
</evidence>
<sequence length="472" mass="54536">MPFRENYNGCKTYGCPNCGNPEQSLYSRSDRLGYDAWYCSECGAYPPVLLNQPILALAEQIRTRQCDNSLFRHCACRQPTFQRYGFTASGSQRVQCTQCHQVVTLLNARKLANRLQPIMDALTHRVRPGAIQKACHLSGKEFATRLPLLAQLLTQVSRGWEKEIDFALIQTRTTRQVCRSGLQHGNNKQYETRLWTLSSADSQSGYLLLFNDNALYDDVSLTSAVLAQSLYHLDHVEPDLDSNIDVLNKAEHTYSKILARSQFDKLAYSLQRHAKSKEAQLLRPVYAAHAHFQNLYRMTHCVPPSAIILEHESFLRGASITAFSHEIGKGHTDLYYCHLTQKIDTLMPPVISKNMSWWNEKWYRLSIENKHGNWQAGIGVLTNEHSKIRQILPSHPDWNQYFWHGFNHWLTPEYARRISLKRLHQWQAVYRYLYNLVFTDRLNIKATHGIEPTQISAIADFINQEKLNSRKL</sequence>
<evidence type="ECO:0000313" key="1">
    <source>
        <dbReference type="EMBL" id="MBD8511248.1"/>
    </source>
</evidence>